<dbReference type="CDD" id="cd00060">
    <property type="entry name" value="FHA"/>
    <property type="match status" value="1"/>
</dbReference>
<sequence length="477" mass="55359">MNQSTNHSPKKHALKPCSKYLKLVFHTWENSELKANTLYGLLDYRDKKIKQNEVVAKPISQVFAQIGNDIKAFDTIPEALDMKNLLIEQGDVGDVQFNFLFCILLRRNGLNIYSFNQLLVILKYLDSIKSLQESHPELYKLFGECKDIENLKEILELVEVENSSKDLWRVTKSVNWNRSCRDDHIRSRGLKIKQGDIIKLGRLKMKLVDIQTTKDMLKSKNQCSKLDSFKSLEEEIIVERDHISLRIEDEQDTLIPCRFCLSSESKPHDPLMNLCNCKGTQGFLHTECLRSWMEAQMTHEILNENSELYNWSSTSCELCKAPYPTSIEFNGKTKSILNYEKPDEPYFVFEKFAPEVSSEITKKSFYIFRIKNLQEYKIGKSSECEYILDDASASRFHAVIAFEDPNCILLKDYKSRYGTQQLMTIPQTLDNKDSANNVFQIGRTWCKVEFKKKEAKSSINSVSFGLFCGIFSRRKKH</sequence>
<dbReference type="EMBL" id="CAMPGE010008608">
    <property type="protein sequence ID" value="CAI2367498.1"/>
    <property type="molecule type" value="Genomic_DNA"/>
</dbReference>
<accession>A0AAD1XD68</accession>
<dbReference type="Proteomes" id="UP001295684">
    <property type="component" value="Unassembled WGS sequence"/>
</dbReference>
<feature type="domain" description="FHA" evidence="4">
    <location>
        <begin position="376"/>
        <end position="419"/>
    </location>
</feature>
<dbReference type="Gene3D" id="3.30.40.10">
    <property type="entry name" value="Zinc/RING finger domain, C3HC4 (zinc finger)"/>
    <property type="match status" value="1"/>
</dbReference>
<dbReference type="SMART" id="SM00744">
    <property type="entry name" value="RINGv"/>
    <property type="match status" value="1"/>
</dbReference>
<keyword evidence="2" id="KW-0863">Zinc-finger</keyword>
<dbReference type="PROSITE" id="PS50006">
    <property type="entry name" value="FHA_DOMAIN"/>
    <property type="match status" value="1"/>
</dbReference>
<name>A0AAD1XD68_EUPCR</name>
<proteinExistence type="predicted"/>
<evidence type="ECO:0000259" key="5">
    <source>
        <dbReference type="PROSITE" id="PS51292"/>
    </source>
</evidence>
<dbReference type="Pfam" id="PF00498">
    <property type="entry name" value="FHA"/>
    <property type="match status" value="1"/>
</dbReference>
<keyword evidence="7" id="KW-1185">Reference proteome</keyword>
<dbReference type="InterPro" id="IPR008984">
    <property type="entry name" value="SMAD_FHA_dom_sf"/>
</dbReference>
<evidence type="ECO:0000313" key="6">
    <source>
        <dbReference type="EMBL" id="CAI2367498.1"/>
    </source>
</evidence>
<evidence type="ECO:0000313" key="7">
    <source>
        <dbReference type="Proteomes" id="UP001295684"/>
    </source>
</evidence>
<feature type="domain" description="RING-CH-type" evidence="5">
    <location>
        <begin position="249"/>
        <end position="326"/>
    </location>
</feature>
<evidence type="ECO:0000256" key="3">
    <source>
        <dbReference type="ARBA" id="ARBA00022833"/>
    </source>
</evidence>
<comment type="caution">
    <text evidence="6">The sequence shown here is derived from an EMBL/GenBank/DDBJ whole genome shotgun (WGS) entry which is preliminary data.</text>
</comment>
<reference evidence="6" key="1">
    <citation type="submission" date="2023-07" db="EMBL/GenBank/DDBJ databases">
        <authorList>
            <consortium name="AG Swart"/>
            <person name="Singh M."/>
            <person name="Singh A."/>
            <person name="Seah K."/>
            <person name="Emmerich C."/>
        </authorList>
    </citation>
    <scope>NUCLEOTIDE SEQUENCE</scope>
    <source>
        <strain evidence="6">DP1</strain>
    </source>
</reference>
<gene>
    <name evidence="6" type="ORF">ECRASSUSDP1_LOCUS8785</name>
</gene>
<dbReference type="Pfam" id="PF12906">
    <property type="entry name" value="RINGv"/>
    <property type="match status" value="1"/>
</dbReference>
<keyword evidence="3" id="KW-0862">Zinc</keyword>
<dbReference type="PROSITE" id="PS51292">
    <property type="entry name" value="ZF_RING_CH"/>
    <property type="match status" value="1"/>
</dbReference>
<dbReference type="InterPro" id="IPR000253">
    <property type="entry name" value="FHA_dom"/>
</dbReference>
<dbReference type="Gene3D" id="2.60.200.20">
    <property type="match status" value="1"/>
</dbReference>
<dbReference type="InterPro" id="IPR013083">
    <property type="entry name" value="Znf_RING/FYVE/PHD"/>
</dbReference>
<evidence type="ECO:0000259" key="4">
    <source>
        <dbReference type="PROSITE" id="PS50006"/>
    </source>
</evidence>
<dbReference type="SUPFAM" id="SSF49879">
    <property type="entry name" value="SMAD/FHA domain"/>
    <property type="match status" value="1"/>
</dbReference>
<evidence type="ECO:0000256" key="2">
    <source>
        <dbReference type="ARBA" id="ARBA00022771"/>
    </source>
</evidence>
<evidence type="ECO:0000256" key="1">
    <source>
        <dbReference type="ARBA" id="ARBA00022723"/>
    </source>
</evidence>
<organism evidence="6 7">
    <name type="scientific">Euplotes crassus</name>
    <dbReference type="NCBI Taxonomy" id="5936"/>
    <lineage>
        <taxon>Eukaryota</taxon>
        <taxon>Sar</taxon>
        <taxon>Alveolata</taxon>
        <taxon>Ciliophora</taxon>
        <taxon>Intramacronucleata</taxon>
        <taxon>Spirotrichea</taxon>
        <taxon>Hypotrichia</taxon>
        <taxon>Euplotida</taxon>
        <taxon>Euplotidae</taxon>
        <taxon>Moneuplotes</taxon>
    </lineage>
</organism>
<dbReference type="AlphaFoldDB" id="A0AAD1XD68"/>
<dbReference type="PANTHER" id="PTHR46210">
    <property type="entry name" value="FHA DOMAIN-CONTAINING PROTEIN"/>
    <property type="match status" value="1"/>
</dbReference>
<protein>
    <submittedName>
        <fullName evidence="6">Uncharacterized protein</fullName>
    </submittedName>
</protein>
<dbReference type="InterPro" id="IPR011016">
    <property type="entry name" value="Znf_RING-CH"/>
</dbReference>
<dbReference type="SUPFAM" id="SSF57850">
    <property type="entry name" value="RING/U-box"/>
    <property type="match status" value="1"/>
</dbReference>
<dbReference type="GO" id="GO:0008270">
    <property type="term" value="F:zinc ion binding"/>
    <property type="evidence" value="ECO:0007669"/>
    <property type="project" value="UniProtKB-KW"/>
</dbReference>
<dbReference type="PANTHER" id="PTHR46210:SF1">
    <property type="entry name" value="FHA DOMAIN-CONTAINING PROTEIN"/>
    <property type="match status" value="1"/>
</dbReference>
<keyword evidence="1" id="KW-0479">Metal-binding</keyword>